<dbReference type="InterPro" id="IPR027475">
    <property type="entry name" value="Asparaginase/glutaminase_AS2"/>
</dbReference>
<proteinExistence type="inferred from homology"/>
<dbReference type="RefSeq" id="WP_016474454.1">
    <property type="nucleotide sequence ID" value="NZ_KE150480.1"/>
</dbReference>
<keyword evidence="10" id="KW-1185">Reference proteome</keyword>
<feature type="active site" evidence="5">
    <location>
        <position position="14"/>
    </location>
</feature>
<protein>
    <submittedName>
        <fullName evidence="9">L-asparaginase, type II</fullName>
    </submittedName>
</protein>
<dbReference type="Pfam" id="PF17763">
    <property type="entry name" value="Asparaginase_C"/>
    <property type="match status" value="1"/>
</dbReference>
<feature type="binding site" evidence="4">
    <location>
        <position position="58"/>
    </location>
    <ligand>
        <name>substrate</name>
    </ligand>
</feature>
<dbReference type="GO" id="GO:0006528">
    <property type="term" value="P:asparagine metabolic process"/>
    <property type="evidence" value="ECO:0007669"/>
    <property type="project" value="InterPro"/>
</dbReference>
<dbReference type="Pfam" id="PF00710">
    <property type="entry name" value="Asparaginase"/>
    <property type="match status" value="1"/>
</dbReference>
<dbReference type="InterPro" id="IPR027473">
    <property type="entry name" value="L-asparaginase_C"/>
</dbReference>
<dbReference type="PROSITE" id="PS00144">
    <property type="entry name" value="ASN_GLN_ASE_1"/>
    <property type="match status" value="1"/>
</dbReference>
<dbReference type="GO" id="GO:0004067">
    <property type="term" value="F:asparaginase activity"/>
    <property type="evidence" value="ECO:0007669"/>
    <property type="project" value="UniProtKB-UniRule"/>
</dbReference>
<comment type="caution">
    <text evidence="9">The sequence shown here is derived from an EMBL/GenBank/DDBJ whole genome shotgun (WGS) entry which is preliminary data.</text>
</comment>
<evidence type="ECO:0000313" key="10">
    <source>
        <dbReference type="Proteomes" id="UP000014400"/>
    </source>
</evidence>
<dbReference type="InterPro" id="IPR004550">
    <property type="entry name" value="AsnASE_II"/>
</dbReference>
<dbReference type="HOGENOM" id="CLU_019134_1_0_4"/>
<dbReference type="PIRSF" id="PIRSF001220">
    <property type="entry name" value="L-ASNase_gatD"/>
    <property type="match status" value="1"/>
</dbReference>
<dbReference type="PROSITE" id="PS51732">
    <property type="entry name" value="ASN_GLN_ASE_3"/>
    <property type="match status" value="1"/>
</dbReference>
<evidence type="ECO:0000259" key="7">
    <source>
        <dbReference type="Pfam" id="PF00710"/>
    </source>
</evidence>
<dbReference type="PATRIC" id="fig|1203554.3.peg.1231"/>
<evidence type="ECO:0000256" key="3">
    <source>
        <dbReference type="PIRSR" id="PIRSR001220-1"/>
    </source>
</evidence>
<sequence length="330" mass="35323">MIDKKVVVVATGGTIAMKYDKEKHGLVPACSGKDLADAVPGLGDIAPLEFVQFSNIASPGMTPQNMWDLHCKIEELLARDDVAGVVVTHGTDTLEETSFFLDITAKSQKPVVCTAAMRGASDISPDGPYNIYCSLKTAASPQAVGMGVMVCLDEILQAPGEVMKTHSANPATFQSPWWGPIGYVDIDHIVWRRKVLGVKRFHPQALTARVDLIKCMTGSTRDYVDFAVNQGVKGIVIEGFGRGNVPPAMVPGIADAIKKGIAVILTTRTPGGRVLDVYGYPGSVTDTRSVGIAAAGEISAAKARLKLMVVLSEHPEYATQRDKLEEIFDI</sequence>
<dbReference type="AlphaFoldDB" id="S3BIH8"/>
<keyword evidence="2" id="KW-0378">Hydrolase</keyword>
<comment type="similarity">
    <text evidence="1">Belongs to the asparaginase 1 family.</text>
</comment>
<evidence type="ECO:0000313" key="9">
    <source>
        <dbReference type="EMBL" id="EPD99150.1"/>
    </source>
</evidence>
<dbReference type="Proteomes" id="UP000014400">
    <property type="component" value="Unassembled WGS sequence"/>
</dbReference>
<dbReference type="SFLD" id="SFLDS00057">
    <property type="entry name" value="Glutaminase/Asparaginase"/>
    <property type="match status" value="1"/>
</dbReference>
<dbReference type="Gene3D" id="3.40.50.1170">
    <property type="entry name" value="L-asparaginase, N-terminal domain"/>
    <property type="match status" value="1"/>
</dbReference>
<feature type="binding site" evidence="4">
    <location>
        <begin position="91"/>
        <end position="92"/>
    </location>
    <ligand>
        <name>substrate</name>
    </ligand>
</feature>
<dbReference type="SUPFAM" id="SSF53774">
    <property type="entry name" value="Glutaminase/Asparaginase"/>
    <property type="match status" value="1"/>
</dbReference>
<evidence type="ECO:0000256" key="2">
    <source>
        <dbReference type="ARBA" id="ARBA00022801"/>
    </source>
</evidence>
<evidence type="ECO:0000256" key="6">
    <source>
        <dbReference type="PROSITE-ProRule" id="PRU10100"/>
    </source>
</evidence>
<reference evidence="9 10" key="1">
    <citation type="submission" date="2013-04" db="EMBL/GenBank/DDBJ databases">
        <title>The Genome Sequence of Sutterella wadsworthensis HGA0223.</title>
        <authorList>
            <consortium name="The Broad Institute Genomics Platform"/>
            <person name="Earl A."/>
            <person name="Ward D."/>
            <person name="Feldgarden M."/>
            <person name="Gevers D."/>
            <person name="Schmidt T.M."/>
            <person name="Dover J."/>
            <person name="Dai D."/>
            <person name="Walker B."/>
            <person name="Young S."/>
            <person name="Zeng Q."/>
            <person name="Gargeya S."/>
            <person name="Fitzgerald M."/>
            <person name="Haas B."/>
            <person name="Abouelleil A."/>
            <person name="Allen A.W."/>
            <person name="Alvarado L."/>
            <person name="Arachchi H.M."/>
            <person name="Berlin A.M."/>
            <person name="Chapman S.B."/>
            <person name="Gainer-Dewar J."/>
            <person name="Goldberg J."/>
            <person name="Griggs A."/>
            <person name="Gujja S."/>
            <person name="Hansen M."/>
            <person name="Howarth C."/>
            <person name="Imamovic A."/>
            <person name="Ireland A."/>
            <person name="Larimer J."/>
            <person name="McCowan C."/>
            <person name="Murphy C."/>
            <person name="Pearson M."/>
            <person name="Poon T.W."/>
            <person name="Priest M."/>
            <person name="Roberts A."/>
            <person name="Saif S."/>
            <person name="Shea T."/>
            <person name="Sisk P."/>
            <person name="Sykes S."/>
            <person name="Wortman J."/>
            <person name="Nusbaum C."/>
            <person name="Birren B."/>
        </authorList>
    </citation>
    <scope>NUCLEOTIDE SEQUENCE [LARGE SCALE GENOMIC DNA]</scope>
    <source>
        <strain evidence="9 10">HGA0223</strain>
    </source>
</reference>
<dbReference type="InterPro" id="IPR006034">
    <property type="entry name" value="Asparaginase/glutaminase-like"/>
</dbReference>
<evidence type="ECO:0000256" key="1">
    <source>
        <dbReference type="ARBA" id="ARBA00010518"/>
    </source>
</evidence>
<gene>
    <name evidence="9" type="ORF">HMPREF1476_01187</name>
</gene>
<dbReference type="PRINTS" id="PR00139">
    <property type="entry name" value="ASNGLNASE"/>
</dbReference>
<name>S3BIH8_9BURK</name>
<dbReference type="CDD" id="cd08964">
    <property type="entry name" value="L-asparaginase_II"/>
    <property type="match status" value="1"/>
</dbReference>
<evidence type="ECO:0000256" key="4">
    <source>
        <dbReference type="PIRSR" id="PIRSR001220-2"/>
    </source>
</evidence>
<evidence type="ECO:0000259" key="8">
    <source>
        <dbReference type="Pfam" id="PF17763"/>
    </source>
</evidence>
<feature type="active site" evidence="6">
    <location>
        <position position="91"/>
    </location>
</feature>
<feature type="active site" description="O-isoaspartyl threonine intermediate" evidence="3">
    <location>
        <position position="14"/>
    </location>
</feature>
<dbReference type="eggNOG" id="COG0252">
    <property type="taxonomic scope" value="Bacteria"/>
</dbReference>
<dbReference type="EMBL" id="ATCF01000017">
    <property type="protein sequence ID" value="EPD99150.1"/>
    <property type="molecule type" value="Genomic_DNA"/>
</dbReference>
<dbReference type="STRING" id="1203554.HMPREF1476_01187"/>
<accession>S3BIH8</accession>
<dbReference type="FunFam" id="3.40.50.1170:FF:000001">
    <property type="entry name" value="L-asparaginase 2"/>
    <property type="match status" value="1"/>
</dbReference>
<feature type="domain" description="Asparaginase/glutaminase C-terminal" evidence="8">
    <location>
        <begin position="209"/>
        <end position="319"/>
    </location>
</feature>
<dbReference type="Gene3D" id="3.40.50.40">
    <property type="match status" value="1"/>
</dbReference>
<dbReference type="InterPro" id="IPR027474">
    <property type="entry name" value="L-asparaginase_N"/>
</dbReference>
<organism evidence="9 10">
    <name type="scientific">Sutterella wadsworthensis HGA0223</name>
    <dbReference type="NCBI Taxonomy" id="1203554"/>
    <lineage>
        <taxon>Bacteria</taxon>
        <taxon>Pseudomonadati</taxon>
        <taxon>Pseudomonadota</taxon>
        <taxon>Betaproteobacteria</taxon>
        <taxon>Burkholderiales</taxon>
        <taxon>Sutterellaceae</taxon>
        <taxon>Sutterella</taxon>
    </lineage>
</organism>
<dbReference type="SMART" id="SM00870">
    <property type="entry name" value="Asparaginase"/>
    <property type="match status" value="1"/>
</dbReference>
<feature type="domain" description="L-asparaginase N-terminal" evidence="7">
    <location>
        <begin position="5"/>
        <end position="194"/>
    </location>
</feature>
<dbReference type="PANTHER" id="PTHR11707:SF28">
    <property type="entry name" value="60 KDA LYSOPHOSPHOLIPASE"/>
    <property type="match status" value="1"/>
</dbReference>
<dbReference type="InterPro" id="IPR037152">
    <property type="entry name" value="L-asparaginase_N_sf"/>
</dbReference>
<evidence type="ECO:0000256" key="5">
    <source>
        <dbReference type="PROSITE-ProRule" id="PRU10099"/>
    </source>
</evidence>
<dbReference type="InterPro" id="IPR036152">
    <property type="entry name" value="Asp/glu_Ase-like_sf"/>
</dbReference>
<dbReference type="PANTHER" id="PTHR11707">
    <property type="entry name" value="L-ASPARAGINASE"/>
    <property type="match status" value="1"/>
</dbReference>
<dbReference type="PROSITE" id="PS00917">
    <property type="entry name" value="ASN_GLN_ASE_2"/>
    <property type="match status" value="1"/>
</dbReference>
<dbReference type="InterPro" id="IPR020827">
    <property type="entry name" value="Asparaginase/glutaminase_AS1"/>
</dbReference>
<dbReference type="PIRSF" id="PIRSF500176">
    <property type="entry name" value="L_ASNase"/>
    <property type="match status" value="1"/>
</dbReference>
<dbReference type="InterPro" id="IPR040919">
    <property type="entry name" value="Asparaginase_C"/>
</dbReference>